<name>A0A1H0WP18_9PSEU</name>
<gene>
    <name evidence="3" type="ORF">SAMN05192558_1284</name>
</gene>
<keyword evidence="4" id="KW-1185">Reference proteome</keyword>
<feature type="transmembrane region" description="Helical" evidence="2">
    <location>
        <begin position="114"/>
        <end position="135"/>
    </location>
</feature>
<feature type="region of interest" description="Disordered" evidence="1">
    <location>
        <begin position="1"/>
        <end position="20"/>
    </location>
</feature>
<feature type="transmembrane region" description="Helical" evidence="2">
    <location>
        <begin position="31"/>
        <end position="51"/>
    </location>
</feature>
<evidence type="ECO:0000313" key="3">
    <source>
        <dbReference type="EMBL" id="SDP92460.1"/>
    </source>
</evidence>
<evidence type="ECO:0000256" key="1">
    <source>
        <dbReference type="SAM" id="MobiDB-lite"/>
    </source>
</evidence>
<reference evidence="4" key="1">
    <citation type="submission" date="2016-10" db="EMBL/GenBank/DDBJ databases">
        <authorList>
            <person name="Varghese N."/>
            <person name="Submissions S."/>
        </authorList>
    </citation>
    <scope>NUCLEOTIDE SEQUENCE [LARGE SCALE GENOMIC DNA]</scope>
    <source>
        <strain evidence="4">IBRC-M 10655</strain>
    </source>
</reference>
<feature type="compositionally biased region" description="Low complexity" evidence="1">
    <location>
        <begin position="1"/>
        <end position="16"/>
    </location>
</feature>
<evidence type="ECO:0000313" key="4">
    <source>
        <dbReference type="Proteomes" id="UP000199651"/>
    </source>
</evidence>
<evidence type="ECO:0000256" key="2">
    <source>
        <dbReference type="SAM" id="Phobius"/>
    </source>
</evidence>
<organism evidence="3 4">
    <name type="scientific">Actinokineospora alba</name>
    <dbReference type="NCBI Taxonomy" id="504798"/>
    <lineage>
        <taxon>Bacteria</taxon>
        <taxon>Bacillati</taxon>
        <taxon>Actinomycetota</taxon>
        <taxon>Actinomycetes</taxon>
        <taxon>Pseudonocardiales</taxon>
        <taxon>Pseudonocardiaceae</taxon>
        <taxon>Actinokineospora</taxon>
    </lineage>
</organism>
<keyword evidence="2" id="KW-0812">Transmembrane</keyword>
<evidence type="ECO:0008006" key="5">
    <source>
        <dbReference type="Google" id="ProtNLM"/>
    </source>
</evidence>
<dbReference type="Proteomes" id="UP000199651">
    <property type="component" value="Unassembled WGS sequence"/>
</dbReference>
<feature type="transmembrane region" description="Helical" evidence="2">
    <location>
        <begin position="79"/>
        <end position="102"/>
    </location>
</feature>
<accession>A0A1H0WP18</accession>
<proteinExistence type="predicted"/>
<feature type="transmembrane region" description="Helical" evidence="2">
    <location>
        <begin position="141"/>
        <end position="159"/>
    </location>
</feature>
<dbReference type="STRING" id="504798.SAMN05421871_12211"/>
<dbReference type="OrthoDB" id="3831145at2"/>
<dbReference type="EMBL" id="FNJB01000028">
    <property type="protein sequence ID" value="SDP92460.1"/>
    <property type="molecule type" value="Genomic_DNA"/>
</dbReference>
<dbReference type="RefSeq" id="WP_091384482.1">
    <property type="nucleotide sequence ID" value="NZ_FNDV01000022.1"/>
</dbReference>
<sequence length="174" mass="18714">MTSNYPNYPEYSSSNPDPVAPVRPKPVDTSFMLWIANAALGLLGFLLTVSVGREATRTQIIDQLRQQGETFTESQVDSLVTAGIVFAGVIAAVFFGLYLLFAFKMRAGRNWARITLAVLGGIGLIFGLIGLAGGTGNALEMILSVLQIALIGGAIYFMYTKEASAYFDAAKHRP</sequence>
<keyword evidence="2" id="KW-0472">Membrane</keyword>
<protein>
    <recommendedName>
        <fullName evidence="5">DUF2127 domain-containing protein</fullName>
    </recommendedName>
</protein>
<dbReference type="AlphaFoldDB" id="A0A1H0WP18"/>
<keyword evidence="2" id="KW-1133">Transmembrane helix</keyword>